<dbReference type="EMBL" id="KN826242">
    <property type="protein sequence ID" value="KIK79576.1"/>
    <property type="molecule type" value="Genomic_DNA"/>
</dbReference>
<dbReference type="Proteomes" id="UP000054538">
    <property type="component" value="Unassembled WGS sequence"/>
</dbReference>
<feature type="compositionally biased region" description="Basic and acidic residues" evidence="1">
    <location>
        <begin position="11"/>
        <end position="42"/>
    </location>
</feature>
<evidence type="ECO:0000256" key="1">
    <source>
        <dbReference type="SAM" id="MobiDB-lite"/>
    </source>
</evidence>
<proteinExistence type="predicted"/>
<sequence>MFSSATNDLTKWSDEQLHEHNNDDKLYKRKSEEHRSHMKAWNEAEHWRAKGEVRQKAEEEAKHKAEVKAWRRAEMEAKAHREEIAQAQSSVMDPSKGRQLKLVASRAGRGTSPMLWMLRCEQLGDLQPTWWRKQEELMLLWAWKMKVQMQSPVVDEEEDEEEDEEAEEVEEDHNVLDKVDAGHPGGNPDPEFTPEEPEVGFEGGFEEEEVVEATKEREALNGQSEEEAEVDESV</sequence>
<protein>
    <submittedName>
        <fullName evidence="2">Uncharacterized protein</fullName>
    </submittedName>
</protein>
<reference evidence="3" key="2">
    <citation type="submission" date="2015-01" db="EMBL/GenBank/DDBJ databases">
        <title>Evolutionary Origins and Diversification of the Mycorrhizal Mutualists.</title>
        <authorList>
            <consortium name="DOE Joint Genome Institute"/>
            <consortium name="Mycorrhizal Genomics Consortium"/>
            <person name="Kohler A."/>
            <person name="Kuo A."/>
            <person name="Nagy L.G."/>
            <person name="Floudas D."/>
            <person name="Copeland A."/>
            <person name="Barry K.W."/>
            <person name="Cichocki N."/>
            <person name="Veneault-Fourrey C."/>
            <person name="LaButti K."/>
            <person name="Lindquist E.A."/>
            <person name="Lipzen A."/>
            <person name="Lundell T."/>
            <person name="Morin E."/>
            <person name="Murat C."/>
            <person name="Riley R."/>
            <person name="Ohm R."/>
            <person name="Sun H."/>
            <person name="Tunlid A."/>
            <person name="Henrissat B."/>
            <person name="Grigoriev I.V."/>
            <person name="Hibbett D.S."/>
            <person name="Martin F."/>
        </authorList>
    </citation>
    <scope>NUCLEOTIDE SEQUENCE [LARGE SCALE GENOMIC DNA]</scope>
    <source>
        <strain evidence="3">Ve08.2h10</strain>
    </source>
</reference>
<feature type="compositionally biased region" description="Acidic residues" evidence="1">
    <location>
        <begin position="154"/>
        <end position="171"/>
    </location>
</feature>
<feature type="region of interest" description="Disordered" evidence="1">
    <location>
        <begin position="151"/>
        <end position="234"/>
    </location>
</feature>
<feature type="region of interest" description="Disordered" evidence="1">
    <location>
        <begin position="1"/>
        <end position="42"/>
    </location>
</feature>
<feature type="compositionally biased region" description="Acidic residues" evidence="1">
    <location>
        <begin position="192"/>
        <end position="211"/>
    </location>
</feature>
<feature type="compositionally biased region" description="Basic and acidic residues" evidence="1">
    <location>
        <begin position="172"/>
        <end position="181"/>
    </location>
</feature>
<dbReference type="InParanoid" id="A0A0D0D7B7"/>
<dbReference type="AlphaFoldDB" id="A0A0D0D7B7"/>
<keyword evidence="3" id="KW-1185">Reference proteome</keyword>
<evidence type="ECO:0000313" key="2">
    <source>
        <dbReference type="EMBL" id="KIK79576.1"/>
    </source>
</evidence>
<organism evidence="2 3">
    <name type="scientific">Paxillus rubicundulus Ve08.2h10</name>
    <dbReference type="NCBI Taxonomy" id="930991"/>
    <lineage>
        <taxon>Eukaryota</taxon>
        <taxon>Fungi</taxon>
        <taxon>Dikarya</taxon>
        <taxon>Basidiomycota</taxon>
        <taxon>Agaricomycotina</taxon>
        <taxon>Agaricomycetes</taxon>
        <taxon>Agaricomycetidae</taxon>
        <taxon>Boletales</taxon>
        <taxon>Paxilineae</taxon>
        <taxon>Paxillaceae</taxon>
        <taxon>Paxillus</taxon>
    </lineage>
</organism>
<accession>A0A0D0D7B7</accession>
<feature type="compositionally biased region" description="Polar residues" evidence="1">
    <location>
        <begin position="1"/>
        <end position="10"/>
    </location>
</feature>
<name>A0A0D0D7B7_9AGAM</name>
<feature type="compositionally biased region" description="Acidic residues" evidence="1">
    <location>
        <begin position="224"/>
        <end position="234"/>
    </location>
</feature>
<dbReference type="HOGENOM" id="CLU_066687_0_0_1"/>
<reference evidence="2 3" key="1">
    <citation type="submission" date="2014-04" db="EMBL/GenBank/DDBJ databases">
        <authorList>
            <consortium name="DOE Joint Genome Institute"/>
            <person name="Kuo A."/>
            <person name="Kohler A."/>
            <person name="Jargeat P."/>
            <person name="Nagy L.G."/>
            <person name="Floudas D."/>
            <person name="Copeland A."/>
            <person name="Barry K.W."/>
            <person name="Cichocki N."/>
            <person name="Veneault-Fourrey C."/>
            <person name="LaButti K."/>
            <person name="Lindquist E.A."/>
            <person name="Lipzen A."/>
            <person name="Lundell T."/>
            <person name="Morin E."/>
            <person name="Murat C."/>
            <person name="Sun H."/>
            <person name="Tunlid A."/>
            <person name="Henrissat B."/>
            <person name="Grigoriev I.V."/>
            <person name="Hibbett D.S."/>
            <person name="Martin F."/>
            <person name="Nordberg H.P."/>
            <person name="Cantor M.N."/>
            <person name="Hua S.X."/>
        </authorList>
    </citation>
    <scope>NUCLEOTIDE SEQUENCE [LARGE SCALE GENOMIC DNA]</scope>
    <source>
        <strain evidence="2 3">Ve08.2h10</strain>
    </source>
</reference>
<evidence type="ECO:0000313" key="3">
    <source>
        <dbReference type="Proteomes" id="UP000054538"/>
    </source>
</evidence>
<gene>
    <name evidence="2" type="ORF">PAXRUDRAFT_16264</name>
</gene>